<dbReference type="Proteomes" id="UP000693946">
    <property type="component" value="Linkage Group LG1"/>
</dbReference>
<organism evidence="1 2">
    <name type="scientific">Solea senegalensis</name>
    <name type="common">Senegalese sole</name>
    <dbReference type="NCBI Taxonomy" id="28829"/>
    <lineage>
        <taxon>Eukaryota</taxon>
        <taxon>Metazoa</taxon>
        <taxon>Chordata</taxon>
        <taxon>Craniata</taxon>
        <taxon>Vertebrata</taxon>
        <taxon>Euteleostomi</taxon>
        <taxon>Actinopterygii</taxon>
        <taxon>Neopterygii</taxon>
        <taxon>Teleostei</taxon>
        <taxon>Neoteleostei</taxon>
        <taxon>Acanthomorphata</taxon>
        <taxon>Carangaria</taxon>
        <taxon>Pleuronectiformes</taxon>
        <taxon>Pleuronectoidei</taxon>
        <taxon>Soleidae</taxon>
        <taxon>Solea</taxon>
    </lineage>
</organism>
<evidence type="ECO:0000313" key="1">
    <source>
        <dbReference type="EMBL" id="KAG7524075.1"/>
    </source>
</evidence>
<sequence>MSVEFDSTYLSVSGKNLKLQRSSSVAFTVAVDQPFIFRCSSILPHLTEIPDVSVTEQWHKLCKQESNCTKYPEKALTPQFRAVSQSCKIDSAERDMLVSCFMAVSTKTETERDDAAAPHMEAEQTQRDTVIIPMELSLAFSKLEREHDAEPKITKQAKAKHASQRGHSLTHIPTPHKSFRFVCEDKKKRNPETGGVVYRRSGFFHGDFGDHMKMRNQL</sequence>
<dbReference type="AlphaFoldDB" id="A0AAV6T480"/>
<dbReference type="EMBL" id="JAGKHQ010000001">
    <property type="protein sequence ID" value="KAG7524075.1"/>
    <property type="molecule type" value="Genomic_DNA"/>
</dbReference>
<reference evidence="1 2" key="1">
    <citation type="journal article" date="2021" name="Sci. Rep.">
        <title>Chromosome anchoring in Senegalese sole (Solea senegalensis) reveals sex-associated markers and genome rearrangements in flatfish.</title>
        <authorList>
            <person name="Guerrero-Cozar I."/>
            <person name="Gomez-Garrido J."/>
            <person name="Berbel C."/>
            <person name="Martinez-Blanch J.F."/>
            <person name="Alioto T."/>
            <person name="Claros M.G."/>
            <person name="Gagnaire P.A."/>
            <person name="Manchado M."/>
        </authorList>
    </citation>
    <scope>NUCLEOTIDE SEQUENCE [LARGE SCALE GENOMIC DNA]</scope>
    <source>
        <strain evidence="1">Sse05_10M</strain>
    </source>
</reference>
<protein>
    <submittedName>
        <fullName evidence="1">Uncharacterized protein</fullName>
    </submittedName>
</protein>
<gene>
    <name evidence="1" type="ORF">JOB18_006671</name>
</gene>
<accession>A0AAV6T480</accession>
<keyword evidence="2" id="KW-1185">Reference proteome</keyword>
<comment type="caution">
    <text evidence="1">The sequence shown here is derived from an EMBL/GenBank/DDBJ whole genome shotgun (WGS) entry which is preliminary data.</text>
</comment>
<proteinExistence type="predicted"/>
<name>A0AAV6T480_SOLSE</name>
<evidence type="ECO:0000313" key="2">
    <source>
        <dbReference type="Proteomes" id="UP000693946"/>
    </source>
</evidence>